<feature type="region of interest" description="Disordered" evidence="3">
    <location>
        <begin position="1"/>
        <end position="20"/>
    </location>
</feature>
<dbReference type="SUPFAM" id="SSF56801">
    <property type="entry name" value="Acetyl-CoA synthetase-like"/>
    <property type="match status" value="1"/>
</dbReference>
<dbReference type="GO" id="GO:0003987">
    <property type="term" value="F:acetate-CoA ligase activity"/>
    <property type="evidence" value="ECO:0007669"/>
    <property type="project" value="UniProtKB-EC"/>
</dbReference>
<accession>A0A9P6LA44</accession>
<organism evidence="6 7">
    <name type="scientific">Thelephora terrestris</name>
    <dbReference type="NCBI Taxonomy" id="56493"/>
    <lineage>
        <taxon>Eukaryota</taxon>
        <taxon>Fungi</taxon>
        <taxon>Dikarya</taxon>
        <taxon>Basidiomycota</taxon>
        <taxon>Agaricomycotina</taxon>
        <taxon>Agaricomycetes</taxon>
        <taxon>Thelephorales</taxon>
        <taxon>Thelephoraceae</taxon>
        <taxon>Thelephora</taxon>
    </lineage>
</organism>
<dbReference type="Gene3D" id="3.40.50.12780">
    <property type="entry name" value="N-terminal domain of ligase-like"/>
    <property type="match status" value="1"/>
</dbReference>
<dbReference type="PANTHER" id="PTHR24095:SF14">
    <property type="entry name" value="ACETYL-COENZYME A SYNTHETASE 1"/>
    <property type="match status" value="1"/>
</dbReference>
<evidence type="ECO:0000259" key="4">
    <source>
        <dbReference type="Pfam" id="PF00501"/>
    </source>
</evidence>
<dbReference type="EMBL" id="WIUZ02000004">
    <property type="protein sequence ID" value="KAF9788735.1"/>
    <property type="molecule type" value="Genomic_DNA"/>
</dbReference>
<dbReference type="InterPro" id="IPR032387">
    <property type="entry name" value="ACAS_N"/>
</dbReference>
<dbReference type="Pfam" id="PF00501">
    <property type="entry name" value="AMP-binding"/>
    <property type="match status" value="1"/>
</dbReference>
<proteinExistence type="inferred from homology"/>
<sequence length="445" mass="49469">MANSHHKSIPTQPIVPRAMDQQKGHTSVWISGPSRSPRRTQTKKLYWDHPCKTVRSGSFETDLIDWFPEGGLNASYTFIDQWVHIYLDKGPTVSSVIANNLSVLNHAVIQCDITPHSFRNLCSAPNIRKAMGSKKSDTLSVYTPTTEYAVATFLAFAPIGVVHSVDFAGFSSESLRDHIRDCKSRALITTVEDRRGRTGNTVSWTKGRDKRWREETIEVPCCYTPDVMSAEDPLFILHFLGLWVYRKGVFYTVVRCLLGAALTVKYASVVHPGRIVSHAWPMSAGSLVTRPLLNGVTTTVLESTTIYPTPSCYWQADEKHKTTHFHTAPTAIRLIRRLGERHPQADLSTARVLEAMCHRRHRWHPETGSITITPFPGAIKTKPGSAPVPFFGIDPVTLDPVSGQGLINFACAPGAQMMGWQQIKGHVEPVAFFAPQANTTRAECV</sequence>
<gene>
    <name evidence="6" type="ORF">BJ322DRAFT_1106705</name>
</gene>
<evidence type="ECO:0000256" key="2">
    <source>
        <dbReference type="ARBA" id="ARBA00013275"/>
    </source>
</evidence>
<dbReference type="InterPro" id="IPR042099">
    <property type="entry name" value="ANL_N_sf"/>
</dbReference>
<dbReference type="Pfam" id="PF16177">
    <property type="entry name" value="ACAS_N"/>
    <property type="match status" value="1"/>
</dbReference>
<reference evidence="6" key="1">
    <citation type="journal article" date="2020" name="Nat. Commun.">
        <title>Large-scale genome sequencing of mycorrhizal fungi provides insights into the early evolution of symbiotic traits.</title>
        <authorList>
            <person name="Miyauchi S."/>
            <person name="Kiss E."/>
            <person name="Kuo A."/>
            <person name="Drula E."/>
            <person name="Kohler A."/>
            <person name="Sanchez-Garcia M."/>
            <person name="Morin E."/>
            <person name="Andreopoulos B."/>
            <person name="Barry K.W."/>
            <person name="Bonito G."/>
            <person name="Buee M."/>
            <person name="Carver A."/>
            <person name="Chen C."/>
            <person name="Cichocki N."/>
            <person name="Clum A."/>
            <person name="Culley D."/>
            <person name="Crous P.W."/>
            <person name="Fauchery L."/>
            <person name="Girlanda M."/>
            <person name="Hayes R.D."/>
            <person name="Keri Z."/>
            <person name="LaButti K."/>
            <person name="Lipzen A."/>
            <person name="Lombard V."/>
            <person name="Magnuson J."/>
            <person name="Maillard F."/>
            <person name="Murat C."/>
            <person name="Nolan M."/>
            <person name="Ohm R.A."/>
            <person name="Pangilinan J."/>
            <person name="Pereira M.F."/>
            <person name="Perotto S."/>
            <person name="Peter M."/>
            <person name="Pfister S."/>
            <person name="Riley R."/>
            <person name="Sitrit Y."/>
            <person name="Stielow J.B."/>
            <person name="Szollosi G."/>
            <person name="Zifcakova L."/>
            <person name="Stursova M."/>
            <person name="Spatafora J.W."/>
            <person name="Tedersoo L."/>
            <person name="Vaario L.M."/>
            <person name="Yamada A."/>
            <person name="Yan M."/>
            <person name="Wang P."/>
            <person name="Xu J."/>
            <person name="Bruns T."/>
            <person name="Baldrian P."/>
            <person name="Vilgalys R."/>
            <person name="Dunand C."/>
            <person name="Henrissat B."/>
            <person name="Grigoriev I.V."/>
            <person name="Hibbett D."/>
            <person name="Nagy L.G."/>
            <person name="Martin F.M."/>
        </authorList>
    </citation>
    <scope>NUCLEOTIDE SEQUENCE</scope>
    <source>
        <strain evidence="6">UH-Tt-Lm1</strain>
    </source>
</reference>
<comment type="caution">
    <text evidence="6">The sequence shown here is derived from an EMBL/GenBank/DDBJ whole genome shotgun (WGS) entry which is preliminary data.</text>
</comment>
<keyword evidence="7" id="KW-1185">Reference proteome</keyword>
<reference evidence="6" key="2">
    <citation type="submission" date="2020-11" db="EMBL/GenBank/DDBJ databases">
        <authorList>
            <consortium name="DOE Joint Genome Institute"/>
            <person name="Kuo A."/>
            <person name="Miyauchi S."/>
            <person name="Kiss E."/>
            <person name="Drula E."/>
            <person name="Kohler A."/>
            <person name="Sanchez-Garcia M."/>
            <person name="Andreopoulos B."/>
            <person name="Barry K.W."/>
            <person name="Bonito G."/>
            <person name="Buee M."/>
            <person name="Carver A."/>
            <person name="Chen C."/>
            <person name="Cichocki N."/>
            <person name="Clum A."/>
            <person name="Culley D."/>
            <person name="Crous P.W."/>
            <person name="Fauchery L."/>
            <person name="Girlanda M."/>
            <person name="Hayes R."/>
            <person name="Keri Z."/>
            <person name="Labutti K."/>
            <person name="Lipzen A."/>
            <person name="Lombard V."/>
            <person name="Magnuson J."/>
            <person name="Maillard F."/>
            <person name="Morin E."/>
            <person name="Murat C."/>
            <person name="Nolan M."/>
            <person name="Ohm R."/>
            <person name="Pangilinan J."/>
            <person name="Pereira M."/>
            <person name="Perotto S."/>
            <person name="Peter M."/>
            <person name="Riley R."/>
            <person name="Sitrit Y."/>
            <person name="Stielow B."/>
            <person name="Szollosi G."/>
            <person name="Zifcakova L."/>
            <person name="Stursova M."/>
            <person name="Spatafora J.W."/>
            <person name="Tedersoo L."/>
            <person name="Vaario L.-M."/>
            <person name="Yamada A."/>
            <person name="Yan M."/>
            <person name="Wang P."/>
            <person name="Xu J."/>
            <person name="Bruns T."/>
            <person name="Baldrian P."/>
            <person name="Vilgalys R."/>
            <person name="Henrissat B."/>
            <person name="Grigoriev I.V."/>
            <person name="Hibbett D."/>
            <person name="Nagy L.G."/>
            <person name="Martin F.M."/>
        </authorList>
    </citation>
    <scope>NUCLEOTIDE SEQUENCE</scope>
    <source>
        <strain evidence="6">UH-Tt-Lm1</strain>
    </source>
</reference>
<evidence type="ECO:0000256" key="1">
    <source>
        <dbReference type="ARBA" id="ARBA00006432"/>
    </source>
</evidence>
<evidence type="ECO:0000256" key="3">
    <source>
        <dbReference type="SAM" id="MobiDB-lite"/>
    </source>
</evidence>
<evidence type="ECO:0000259" key="5">
    <source>
        <dbReference type="Pfam" id="PF16177"/>
    </source>
</evidence>
<feature type="domain" description="AMP-dependent synthetase/ligase" evidence="4">
    <location>
        <begin position="130"/>
        <end position="352"/>
    </location>
</feature>
<protein>
    <recommendedName>
        <fullName evidence="2">acetate--CoA ligase</fullName>
        <ecNumber evidence="2">6.2.1.1</ecNumber>
    </recommendedName>
</protein>
<evidence type="ECO:0000313" key="7">
    <source>
        <dbReference type="Proteomes" id="UP000736335"/>
    </source>
</evidence>
<dbReference type="EC" id="6.2.1.1" evidence="2"/>
<dbReference type="OrthoDB" id="1706066at2759"/>
<comment type="similarity">
    <text evidence="1">Belongs to the ATP-dependent AMP-binding enzyme family.</text>
</comment>
<dbReference type="AlphaFoldDB" id="A0A9P6LA44"/>
<dbReference type="GO" id="GO:0005829">
    <property type="term" value="C:cytosol"/>
    <property type="evidence" value="ECO:0007669"/>
    <property type="project" value="TreeGrafter"/>
</dbReference>
<evidence type="ECO:0000313" key="6">
    <source>
        <dbReference type="EMBL" id="KAF9788735.1"/>
    </source>
</evidence>
<dbReference type="InterPro" id="IPR000873">
    <property type="entry name" value="AMP-dep_synth/lig_dom"/>
</dbReference>
<dbReference type="Proteomes" id="UP000736335">
    <property type="component" value="Unassembled WGS sequence"/>
</dbReference>
<feature type="domain" description="Acetyl-coenzyme A synthetase N-terminal" evidence="5">
    <location>
        <begin position="41"/>
        <end position="76"/>
    </location>
</feature>
<name>A0A9P6LA44_9AGAM</name>
<dbReference type="PANTHER" id="PTHR24095">
    <property type="entry name" value="ACETYL-COENZYME A SYNTHETASE"/>
    <property type="match status" value="1"/>
</dbReference>
<dbReference type="GO" id="GO:0006085">
    <property type="term" value="P:acetyl-CoA biosynthetic process"/>
    <property type="evidence" value="ECO:0007669"/>
    <property type="project" value="TreeGrafter"/>
</dbReference>